<name>A0A376D3I6_9CORY</name>
<dbReference type="Proteomes" id="UP000254287">
    <property type="component" value="Unassembled WGS sequence"/>
</dbReference>
<dbReference type="EMBL" id="UFXP01000001">
    <property type="protein sequence ID" value="STC79943.1"/>
    <property type="molecule type" value="Genomic_DNA"/>
</dbReference>
<reference evidence="1 2" key="1">
    <citation type="submission" date="2018-06" db="EMBL/GenBank/DDBJ databases">
        <authorList>
            <consortium name="Pathogen Informatics"/>
            <person name="Doyle S."/>
        </authorList>
    </citation>
    <scope>NUCLEOTIDE SEQUENCE [LARGE SCALE GENOMIC DNA]</scope>
    <source>
        <strain evidence="1 2">NCTC10289</strain>
    </source>
</reference>
<evidence type="ECO:0000313" key="2">
    <source>
        <dbReference type="Proteomes" id="UP000254287"/>
    </source>
</evidence>
<sequence>MLGGAGAEEVRAKQKPLEEFTSRSLTPGGAFVELGDSMPRRPQFVRGGSLEFALSNGVTGTEIPRIKMYNAGYVFGCSGLVIAEQMNWSPFILCALDRLVTFMVALTTYR</sequence>
<protein>
    <submittedName>
        <fullName evidence="1">Uncharacterized protein</fullName>
    </submittedName>
</protein>
<dbReference type="AlphaFoldDB" id="A0A376D3I6"/>
<accession>A0A376D3I6</accession>
<gene>
    <name evidence="1" type="ORF">NCTC10289_01986</name>
</gene>
<evidence type="ECO:0000313" key="1">
    <source>
        <dbReference type="EMBL" id="STC79943.1"/>
    </source>
</evidence>
<organism evidence="1 2">
    <name type="scientific">Corynebacterium minutissimum</name>
    <dbReference type="NCBI Taxonomy" id="38301"/>
    <lineage>
        <taxon>Bacteria</taxon>
        <taxon>Bacillati</taxon>
        <taxon>Actinomycetota</taxon>
        <taxon>Actinomycetes</taxon>
        <taxon>Mycobacteriales</taxon>
        <taxon>Corynebacteriaceae</taxon>
        <taxon>Corynebacterium</taxon>
    </lineage>
</organism>
<proteinExistence type="predicted"/>